<evidence type="ECO:0000313" key="2">
    <source>
        <dbReference type="Proteomes" id="UP001620645"/>
    </source>
</evidence>
<reference evidence="1 2" key="1">
    <citation type="submission" date="2024-10" db="EMBL/GenBank/DDBJ databases">
        <authorList>
            <person name="Kim D."/>
        </authorList>
    </citation>
    <scope>NUCLEOTIDE SEQUENCE [LARGE SCALE GENOMIC DNA]</scope>
    <source>
        <strain evidence="1">Taebaek</strain>
    </source>
</reference>
<protein>
    <submittedName>
        <fullName evidence="1">Uncharacterized protein</fullName>
    </submittedName>
</protein>
<sequence length="117" mass="12459">MSVGILPKQLGYMLIQDGAIAKSEGDLVNAERLATVVLRMIAVGPFFAPSVAQANAQLNASGDEGNEFNRLTVLFSDHQYDIVIGNSAGGISIGGGRQTQHQKQTIHVVKRTLPISE</sequence>
<keyword evidence="2" id="KW-1185">Reference proteome</keyword>
<accession>A0ABD2JZI6</accession>
<dbReference type="EMBL" id="JBICCN010000078">
    <property type="protein sequence ID" value="KAL3096066.1"/>
    <property type="molecule type" value="Genomic_DNA"/>
</dbReference>
<dbReference type="Proteomes" id="UP001620645">
    <property type="component" value="Unassembled WGS sequence"/>
</dbReference>
<comment type="caution">
    <text evidence="1">The sequence shown here is derived from an EMBL/GenBank/DDBJ whole genome shotgun (WGS) entry which is preliminary data.</text>
</comment>
<name>A0ABD2JZI6_HETSC</name>
<evidence type="ECO:0000313" key="1">
    <source>
        <dbReference type="EMBL" id="KAL3096066.1"/>
    </source>
</evidence>
<proteinExistence type="predicted"/>
<gene>
    <name evidence="1" type="ORF">niasHS_005825</name>
</gene>
<dbReference type="AlphaFoldDB" id="A0ABD2JZI6"/>
<organism evidence="1 2">
    <name type="scientific">Heterodera schachtii</name>
    <name type="common">Sugarbeet cyst nematode worm</name>
    <name type="synonym">Tylenchus schachtii</name>
    <dbReference type="NCBI Taxonomy" id="97005"/>
    <lineage>
        <taxon>Eukaryota</taxon>
        <taxon>Metazoa</taxon>
        <taxon>Ecdysozoa</taxon>
        <taxon>Nematoda</taxon>
        <taxon>Chromadorea</taxon>
        <taxon>Rhabditida</taxon>
        <taxon>Tylenchina</taxon>
        <taxon>Tylenchomorpha</taxon>
        <taxon>Tylenchoidea</taxon>
        <taxon>Heteroderidae</taxon>
        <taxon>Heteroderinae</taxon>
        <taxon>Heterodera</taxon>
    </lineage>
</organism>